<dbReference type="InterPro" id="IPR050726">
    <property type="entry name" value="mGluR"/>
</dbReference>
<keyword evidence="5" id="KW-0675">Receptor</keyword>
<name>A0ABD0JG41_9CAEN</name>
<comment type="subcellular location">
    <subcellularLocation>
        <location evidence="1">Membrane</location>
        <topology evidence="1">Multi-pass membrane protein</topology>
    </subcellularLocation>
</comment>
<dbReference type="PRINTS" id="PR00248">
    <property type="entry name" value="GPCRMGR"/>
</dbReference>
<evidence type="ECO:0000259" key="7">
    <source>
        <dbReference type="Pfam" id="PF01094"/>
    </source>
</evidence>
<feature type="domain" description="Receptor ligand binding region" evidence="7">
    <location>
        <begin position="626"/>
        <end position="1020"/>
    </location>
</feature>
<dbReference type="Pfam" id="PF01094">
    <property type="entry name" value="ANF_receptor"/>
    <property type="match status" value="2"/>
</dbReference>
<dbReference type="InterPro" id="IPR001828">
    <property type="entry name" value="ANF_lig-bd_rcpt"/>
</dbReference>
<evidence type="ECO:0000313" key="9">
    <source>
        <dbReference type="Proteomes" id="UP001519460"/>
    </source>
</evidence>
<evidence type="ECO:0000256" key="5">
    <source>
        <dbReference type="ARBA" id="ARBA00023170"/>
    </source>
</evidence>
<evidence type="ECO:0000256" key="1">
    <source>
        <dbReference type="ARBA" id="ARBA00004141"/>
    </source>
</evidence>
<reference evidence="8 9" key="1">
    <citation type="journal article" date="2023" name="Sci. Data">
        <title>Genome assembly of the Korean intertidal mud-creeper Batillaria attramentaria.</title>
        <authorList>
            <person name="Patra A.K."/>
            <person name="Ho P.T."/>
            <person name="Jun S."/>
            <person name="Lee S.J."/>
            <person name="Kim Y."/>
            <person name="Won Y.J."/>
        </authorList>
    </citation>
    <scope>NUCLEOTIDE SEQUENCE [LARGE SCALE GENOMIC DNA]</scope>
    <source>
        <strain evidence="8">Wonlab-2016</strain>
    </source>
</reference>
<keyword evidence="2" id="KW-0812">Transmembrane</keyword>
<dbReference type="InterPro" id="IPR028082">
    <property type="entry name" value="Peripla_BP_I"/>
</dbReference>
<dbReference type="PANTHER" id="PTHR24060">
    <property type="entry name" value="METABOTROPIC GLUTAMATE RECEPTOR"/>
    <property type="match status" value="1"/>
</dbReference>
<dbReference type="GO" id="GO:0016020">
    <property type="term" value="C:membrane"/>
    <property type="evidence" value="ECO:0007669"/>
    <property type="project" value="UniProtKB-SubCell"/>
</dbReference>
<comment type="caution">
    <text evidence="8">The sequence shown here is derived from an EMBL/GenBank/DDBJ whole genome shotgun (WGS) entry which is preliminary data.</text>
</comment>
<organism evidence="8 9">
    <name type="scientific">Batillaria attramentaria</name>
    <dbReference type="NCBI Taxonomy" id="370345"/>
    <lineage>
        <taxon>Eukaryota</taxon>
        <taxon>Metazoa</taxon>
        <taxon>Spiralia</taxon>
        <taxon>Lophotrochozoa</taxon>
        <taxon>Mollusca</taxon>
        <taxon>Gastropoda</taxon>
        <taxon>Caenogastropoda</taxon>
        <taxon>Sorbeoconcha</taxon>
        <taxon>Cerithioidea</taxon>
        <taxon>Batillariidae</taxon>
        <taxon>Batillaria</taxon>
    </lineage>
</organism>
<keyword evidence="4" id="KW-0472">Membrane</keyword>
<sequence length="1033" mass="114805">YKLLRALKDTTVSVDYRPDPAVNKTSMMKVEVRRSKGLTERLILGLAAVLALWRPAGCQDSVTLLPGNVTLGAIFAVQNLQNEGCGNYDVDSLKEVVAVTWFLRAVNEMDYVPGVTIGLEAYRTCQSAELAARAAVRMLEKYKVLDGTSQSDAVGSPLLGVLGPDTTETAIAVSKTLGSMPRDQRLLQISGTATGEALSDKTLYPNFFRVIPPDSTQVKVLAELLVQIKWNYVAIVYDDDAYGRQAATQLKALAQDRDICVPVFAALPLDIKDTSFTEKVNSIRDDIDGGGTSVIKGVVFIGSVTSANKFVDLLDEQLNFARFVFSEGIGLQSSPLVDSSNQPFVLTKGAFAASPPYLPFPEVRNFWATIWENRTVFLSEARQNQWLANLYKQETNCQSIDNNQCWQNNLGTAASLGSTSQWLFEYYQVKAVAIFAHALKILHSDKCGGARGLCDSLKNALRNNRRQIQDTLESMNVRLEAQFPSITAAFEGQRSVRFDDRGEVVNSGQSDSLYDVYNFRRCQGNTFCFHQVGSMSPSGQLTLNTSQIEAYENNGDPLTWPQFPKSQCEESYDCVECLPDNVPGQVVFIPGDFYVVAVAAVHDREGDSTLRCGDIRVLSGADLVQSVLFAVAQVNAKNRQPFTGIFGNKKLGVIILDSCYRELVIKERLIDLHKGTLMLPDGNTSSTILPYIAGYVGGYFSTISVAMYEVLSELEKRFVIVGPSNTSPVLSDRDKYPYYLRLTTSHTKLVTAMLTLVRDLQSHYVQVIYDPSDVYSSSLKSGLDEMSAQFNVCISQSIPTRYEDANMYPVLDNMRKTSSASIVIVTMQVLHVRKLMEQILTQMSSSDRFVFLGSEAWARREEVLSVAGKNKLLGSLTFSQELPLDQLFDDYFRQVNALTTPNPWLKYFWEEKLRCYFDGSFLRKDKPQPCSRDLTSDYKQDPWTPFYIQTIYAFALGLDAAMKAHCGAQASYLCDGLTSENLVDALKTVKLDLYNTGQSVKVFDDNGDGDIKFKVFQVTRGDSADTMIYDEVS</sequence>
<evidence type="ECO:0000256" key="6">
    <source>
        <dbReference type="ARBA" id="ARBA00023180"/>
    </source>
</evidence>
<feature type="domain" description="Receptor ligand binding region" evidence="7">
    <location>
        <begin position="105"/>
        <end position="506"/>
    </location>
</feature>
<evidence type="ECO:0000313" key="8">
    <source>
        <dbReference type="EMBL" id="KAK7473847.1"/>
    </source>
</evidence>
<evidence type="ECO:0000256" key="2">
    <source>
        <dbReference type="ARBA" id="ARBA00022692"/>
    </source>
</evidence>
<gene>
    <name evidence="8" type="ORF">BaRGS_00034898</name>
</gene>
<dbReference type="Gene3D" id="3.40.50.2300">
    <property type="match status" value="4"/>
</dbReference>
<proteinExistence type="predicted"/>
<protein>
    <recommendedName>
        <fullName evidence="7">Receptor ligand binding region domain-containing protein</fullName>
    </recommendedName>
</protein>
<dbReference type="SUPFAM" id="SSF53822">
    <property type="entry name" value="Periplasmic binding protein-like I"/>
    <property type="match status" value="2"/>
</dbReference>
<dbReference type="InterPro" id="IPR000337">
    <property type="entry name" value="GPCR_3"/>
</dbReference>
<accession>A0ABD0JG41</accession>
<keyword evidence="9" id="KW-1185">Reference proteome</keyword>
<evidence type="ECO:0000256" key="4">
    <source>
        <dbReference type="ARBA" id="ARBA00023136"/>
    </source>
</evidence>
<dbReference type="Proteomes" id="UP001519460">
    <property type="component" value="Unassembled WGS sequence"/>
</dbReference>
<keyword evidence="3" id="KW-1133">Transmembrane helix</keyword>
<dbReference type="AlphaFoldDB" id="A0ABD0JG41"/>
<evidence type="ECO:0000256" key="3">
    <source>
        <dbReference type="ARBA" id="ARBA00022989"/>
    </source>
</evidence>
<feature type="non-terminal residue" evidence="8">
    <location>
        <position position="1"/>
    </location>
</feature>
<keyword evidence="6" id="KW-0325">Glycoprotein</keyword>
<dbReference type="EMBL" id="JACVVK020000455">
    <property type="protein sequence ID" value="KAK7473847.1"/>
    <property type="molecule type" value="Genomic_DNA"/>
</dbReference>